<feature type="chain" id="PRO_5040434942" evidence="1">
    <location>
        <begin position="19"/>
        <end position="221"/>
    </location>
</feature>
<proteinExistence type="predicted"/>
<evidence type="ECO:0000256" key="1">
    <source>
        <dbReference type="SAM" id="SignalP"/>
    </source>
</evidence>
<dbReference type="EMBL" id="JAGPXC010000001">
    <property type="protein sequence ID" value="KAH6659009.1"/>
    <property type="molecule type" value="Genomic_DNA"/>
</dbReference>
<evidence type="ECO:0000313" key="3">
    <source>
        <dbReference type="Proteomes" id="UP000758603"/>
    </source>
</evidence>
<accession>A0A9P8UVY0</accession>
<dbReference type="OrthoDB" id="4731266at2759"/>
<gene>
    <name evidence="2" type="ORF">BKA67DRAFT_543209</name>
</gene>
<sequence length="221" mass="23975">MLNSIAAWAVLAATLVQGAFTSLKSFSVHLDARDSSLETRDVELDTRVSDLEKRDIESRDNHVVRNGFADFERFNTNTTSITEIGYYGGLQWKGFVAIDATRGPITAIRPQSPTNFAAYGALNSTMGRAISISAQFEGSKTLDFSISSFYFGCAGASTGVPAGCKVAITGYNPEGNPIAYQLNYFTPKAGLKNNMQLVQLSNDFKDLGFVIFKSTYVGNNT</sequence>
<dbReference type="RefSeq" id="XP_045963140.1">
    <property type="nucleotide sequence ID" value="XM_046101177.1"/>
</dbReference>
<reference evidence="2" key="1">
    <citation type="journal article" date="2021" name="Nat. Commun.">
        <title>Genetic determinants of endophytism in the Arabidopsis root mycobiome.</title>
        <authorList>
            <person name="Mesny F."/>
            <person name="Miyauchi S."/>
            <person name="Thiergart T."/>
            <person name="Pickel B."/>
            <person name="Atanasova L."/>
            <person name="Karlsson M."/>
            <person name="Huettel B."/>
            <person name="Barry K.W."/>
            <person name="Haridas S."/>
            <person name="Chen C."/>
            <person name="Bauer D."/>
            <person name="Andreopoulos W."/>
            <person name="Pangilinan J."/>
            <person name="LaButti K."/>
            <person name="Riley R."/>
            <person name="Lipzen A."/>
            <person name="Clum A."/>
            <person name="Drula E."/>
            <person name="Henrissat B."/>
            <person name="Kohler A."/>
            <person name="Grigoriev I.V."/>
            <person name="Martin F.M."/>
            <person name="Hacquard S."/>
        </authorList>
    </citation>
    <scope>NUCLEOTIDE SEQUENCE</scope>
    <source>
        <strain evidence="2">MPI-SDFR-AT-0073</strain>
    </source>
</reference>
<dbReference type="AlphaFoldDB" id="A0A9P8UVY0"/>
<protein>
    <submittedName>
        <fullName evidence="2">Uncharacterized protein</fullName>
    </submittedName>
</protein>
<keyword evidence="1" id="KW-0732">Signal</keyword>
<comment type="caution">
    <text evidence="2">The sequence shown here is derived from an EMBL/GenBank/DDBJ whole genome shotgun (WGS) entry which is preliminary data.</text>
</comment>
<organism evidence="2 3">
    <name type="scientific">Truncatella angustata</name>
    <dbReference type="NCBI Taxonomy" id="152316"/>
    <lineage>
        <taxon>Eukaryota</taxon>
        <taxon>Fungi</taxon>
        <taxon>Dikarya</taxon>
        <taxon>Ascomycota</taxon>
        <taxon>Pezizomycotina</taxon>
        <taxon>Sordariomycetes</taxon>
        <taxon>Xylariomycetidae</taxon>
        <taxon>Amphisphaeriales</taxon>
        <taxon>Sporocadaceae</taxon>
        <taxon>Truncatella</taxon>
    </lineage>
</organism>
<dbReference type="Proteomes" id="UP000758603">
    <property type="component" value="Unassembled WGS sequence"/>
</dbReference>
<name>A0A9P8UVY0_9PEZI</name>
<dbReference type="GeneID" id="70130069"/>
<evidence type="ECO:0000313" key="2">
    <source>
        <dbReference type="EMBL" id="KAH6659009.1"/>
    </source>
</evidence>
<keyword evidence="3" id="KW-1185">Reference proteome</keyword>
<feature type="signal peptide" evidence="1">
    <location>
        <begin position="1"/>
        <end position="18"/>
    </location>
</feature>